<proteinExistence type="inferred from homology"/>
<keyword evidence="4" id="KW-1185">Reference proteome</keyword>
<protein>
    <recommendedName>
        <fullName evidence="2">Activator of Hsp90 ATPase homologue 1/2-like C-terminal domain-containing protein</fullName>
    </recommendedName>
</protein>
<dbReference type="AlphaFoldDB" id="A0A0G3BP69"/>
<feature type="domain" description="Activator of Hsp90 ATPase homologue 1/2-like C-terminal" evidence="2">
    <location>
        <begin position="147"/>
        <end position="278"/>
    </location>
</feature>
<feature type="domain" description="Activator of Hsp90 ATPase homologue 1/2-like C-terminal" evidence="2">
    <location>
        <begin position="2"/>
        <end position="123"/>
    </location>
</feature>
<dbReference type="KEGG" id="pbh:AAW51_2475"/>
<dbReference type="CDD" id="cd07814">
    <property type="entry name" value="SRPBCC_CalC_Aha1-like"/>
    <property type="match status" value="1"/>
</dbReference>
<evidence type="ECO:0000313" key="3">
    <source>
        <dbReference type="EMBL" id="AKJ29166.1"/>
    </source>
</evidence>
<dbReference type="Gene3D" id="3.30.530.20">
    <property type="match status" value="2"/>
</dbReference>
<dbReference type="Proteomes" id="UP000035352">
    <property type="component" value="Chromosome"/>
</dbReference>
<dbReference type="InterPro" id="IPR013538">
    <property type="entry name" value="ASHA1/2-like_C"/>
</dbReference>
<organism evidence="3 4">
    <name type="scientific">Caldimonas brevitalea</name>
    <dbReference type="NCBI Taxonomy" id="413882"/>
    <lineage>
        <taxon>Bacteria</taxon>
        <taxon>Pseudomonadati</taxon>
        <taxon>Pseudomonadota</taxon>
        <taxon>Betaproteobacteria</taxon>
        <taxon>Burkholderiales</taxon>
        <taxon>Sphaerotilaceae</taxon>
        <taxon>Caldimonas</taxon>
    </lineage>
</organism>
<dbReference type="CDD" id="cd08899">
    <property type="entry name" value="SRPBCC_CalC_Aha1-like_6"/>
    <property type="match status" value="1"/>
</dbReference>
<name>A0A0G3BP69_9BURK</name>
<evidence type="ECO:0000259" key="2">
    <source>
        <dbReference type="Pfam" id="PF08327"/>
    </source>
</evidence>
<dbReference type="RefSeq" id="WP_417903603.1">
    <property type="nucleotide sequence ID" value="NZ_CP011371.1"/>
</dbReference>
<reference evidence="3 4" key="1">
    <citation type="submission" date="2015-05" db="EMBL/GenBank/DDBJ databases">
        <authorList>
            <person name="Tang B."/>
            <person name="Yu Y."/>
        </authorList>
    </citation>
    <scope>NUCLEOTIDE SEQUENCE [LARGE SCALE GENOMIC DNA]</scope>
    <source>
        <strain evidence="3 4">DSM 7029</strain>
    </source>
</reference>
<evidence type="ECO:0000313" key="4">
    <source>
        <dbReference type="Proteomes" id="UP000035352"/>
    </source>
</evidence>
<dbReference type="STRING" id="413882.AAW51_2475"/>
<dbReference type="SUPFAM" id="SSF55961">
    <property type="entry name" value="Bet v1-like"/>
    <property type="match status" value="2"/>
</dbReference>
<dbReference type="Pfam" id="PF08327">
    <property type="entry name" value="AHSA1"/>
    <property type="match status" value="2"/>
</dbReference>
<gene>
    <name evidence="3" type="ORF">AAW51_2475</name>
</gene>
<accession>A0A0G3BP69</accession>
<sequence length="304" mass="34275">MFDAWLRPDALSHWMFGPAVRDEHIVRLQLDPVVGGRFSFTVQRQQANIDHVGVYLAIERPRRLSFTWGTCQAEDARVTVALQADGGATTLELTHEIDAAWAEHADRIEHSWRSMLLALERHLGERELYAEVVAPGTLRLTRWLPGPLERVWAYLTEPDKRALWLAGGPLQLQRGGRVELQFRHADLSSVLEPTPARYAHLEGGARLLGEVTVCDPPHRLAYTWTGDAGEPSEVRFELTSHGERVLLVLTHMRLSGRAAMVSVAGGWHTHLDLLADRLQGRPPAPFWSSHAVLEAWYEQHLPEC</sequence>
<dbReference type="EMBL" id="CP011371">
    <property type="protein sequence ID" value="AKJ29166.1"/>
    <property type="molecule type" value="Genomic_DNA"/>
</dbReference>
<dbReference type="InterPro" id="IPR023393">
    <property type="entry name" value="START-like_dom_sf"/>
</dbReference>
<comment type="similarity">
    <text evidence="1">Belongs to the AHA1 family.</text>
</comment>
<dbReference type="PATRIC" id="fig|413882.6.peg.2587"/>
<evidence type="ECO:0000256" key="1">
    <source>
        <dbReference type="ARBA" id="ARBA00006817"/>
    </source>
</evidence>